<dbReference type="GO" id="GO:0016491">
    <property type="term" value="F:oxidoreductase activity"/>
    <property type="evidence" value="ECO:0007669"/>
    <property type="project" value="UniProtKB-KW"/>
</dbReference>
<dbReference type="NCBIfam" id="NF045637">
    <property type="entry name" value="carotdesatCrtDProt"/>
    <property type="match status" value="1"/>
</dbReference>
<dbReference type="InterPro" id="IPR036188">
    <property type="entry name" value="FAD/NAD-bd_sf"/>
</dbReference>
<dbReference type="AlphaFoldDB" id="A0A917V7I1"/>
<dbReference type="InterPro" id="IPR054841">
    <property type="entry name" value="carotdesatCrtD"/>
</dbReference>
<organism evidence="4 5">
    <name type="scientific">Salinarimonas ramus</name>
    <dbReference type="NCBI Taxonomy" id="690164"/>
    <lineage>
        <taxon>Bacteria</taxon>
        <taxon>Pseudomonadati</taxon>
        <taxon>Pseudomonadota</taxon>
        <taxon>Alphaproteobacteria</taxon>
        <taxon>Hyphomicrobiales</taxon>
        <taxon>Salinarimonadaceae</taxon>
        <taxon>Salinarimonas</taxon>
    </lineage>
</organism>
<accession>A0A917V7I1</accession>
<keyword evidence="5" id="KW-1185">Reference proteome</keyword>
<dbReference type="EMBL" id="BMMF01000012">
    <property type="protein sequence ID" value="GGK46615.1"/>
    <property type="molecule type" value="Genomic_DNA"/>
</dbReference>
<dbReference type="InterPro" id="IPR002937">
    <property type="entry name" value="Amino_oxidase"/>
</dbReference>
<dbReference type="PANTHER" id="PTHR43734:SF7">
    <property type="entry name" value="4,4'-DIAPONEUROSPORENE OXYGENASE"/>
    <property type="match status" value="1"/>
</dbReference>
<evidence type="ECO:0000256" key="2">
    <source>
        <dbReference type="ARBA" id="ARBA00023002"/>
    </source>
</evidence>
<sequence>MNFGPGGKDETRDGTVVIGAGIGGLVCALLVAASGRPVTVLERGAAPGGKMREVAIGEARVDSGPTVLTLRGVFDAIFEAAGASLDERLPLRQAQVLARHAWDAEGPPERARLDLFADVERSADAIGDFAGAREARGFRDFCRASEEVFRMLDEPFIRAEEPSLPRLMASQGMFGAHKLMAIRPFTNLMPALAGFFRDERLAQLFGRYATYTGSSPYLAPATLMLIAHVEQAGVWLVEGGMQRLAQALHALAVERGALFRFGCTAREVLVEGGRVVGVVTGEGERIHAARVVANADSGAIAAGILGREAARAVPAMAASQRSLSALTLSLHAPTRGFPLARHSVFFSRNYPAEFEAILDRGRLPGEPTVYVCAQDRDDAGARIDGAAEDAPERLFMIVNAPATGDVRPFSEEEIATCETATFRHLSRLGLSVERRPEALRITTPSDFERMFPGTGGALYGRASHGWNASFERPSVRTRLAGFYLCGGSVHPGAGVPMAALSGWTAAHLISRDSDSTARSRTTGIAGGTSTS</sequence>
<protein>
    <submittedName>
        <fullName evidence="4">Phytoene desaturase</fullName>
    </submittedName>
</protein>
<dbReference type="RefSeq" id="WP_188914755.1">
    <property type="nucleotide sequence ID" value="NZ_BMMF01000012.1"/>
</dbReference>
<feature type="domain" description="Amine oxidase" evidence="3">
    <location>
        <begin position="22"/>
        <end position="509"/>
    </location>
</feature>
<reference evidence="4 5" key="1">
    <citation type="journal article" date="2014" name="Int. J. Syst. Evol. Microbiol.">
        <title>Complete genome sequence of Corynebacterium casei LMG S-19264T (=DSM 44701T), isolated from a smear-ripened cheese.</title>
        <authorList>
            <consortium name="US DOE Joint Genome Institute (JGI-PGF)"/>
            <person name="Walter F."/>
            <person name="Albersmeier A."/>
            <person name="Kalinowski J."/>
            <person name="Ruckert C."/>
        </authorList>
    </citation>
    <scope>NUCLEOTIDE SEQUENCE [LARGE SCALE GENOMIC DNA]</scope>
    <source>
        <strain evidence="4 5">CGMCC 1.9161</strain>
    </source>
</reference>
<name>A0A917V7I1_9HYPH</name>
<comment type="similarity">
    <text evidence="1">Belongs to the carotenoid/retinoid oxidoreductase family.</text>
</comment>
<dbReference type="Gene3D" id="3.50.50.60">
    <property type="entry name" value="FAD/NAD(P)-binding domain"/>
    <property type="match status" value="2"/>
</dbReference>
<dbReference type="SUPFAM" id="SSF51905">
    <property type="entry name" value="FAD/NAD(P)-binding domain"/>
    <property type="match status" value="1"/>
</dbReference>
<evidence type="ECO:0000313" key="5">
    <source>
        <dbReference type="Proteomes" id="UP000600449"/>
    </source>
</evidence>
<comment type="caution">
    <text evidence="4">The sequence shown here is derived from an EMBL/GenBank/DDBJ whole genome shotgun (WGS) entry which is preliminary data.</text>
</comment>
<evidence type="ECO:0000256" key="1">
    <source>
        <dbReference type="ARBA" id="ARBA00006046"/>
    </source>
</evidence>
<evidence type="ECO:0000259" key="3">
    <source>
        <dbReference type="Pfam" id="PF01593"/>
    </source>
</evidence>
<gene>
    <name evidence="4" type="ORF">GCM10011322_37120</name>
</gene>
<dbReference type="Pfam" id="PF01593">
    <property type="entry name" value="Amino_oxidase"/>
    <property type="match status" value="1"/>
</dbReference>
<dbReference type="Proteomes" id="UP000600449">
    <property type="component" value="Unassembled WGS sequence"/>
</dbReference>
<keyword evidence="2" id="KW-0560">Oxidoreductase</keyword>
<evidence type="ECO:0000313" key="4">
    <source>
        <dbReference type="EMBL" id="GGK46615.1"/>
    </source>
</evidence>
<dbReference type="PANTHER" id="PTHR43734">
    <property type="entry name" value="PHYTOENE DESATURASE"/>
    <property type="match status" value="1"/>
</dbReference>
<proteinExistence type="inferred from homology"/>